<sequence>MILTDTEDLEALRKVTRDFESTVSAHDVIEREARVDRALWERACRELGVAAVGVPEAYGGLGLGPAGIAVVLEEGGRVLVPLPLLGSMVHAQELLVASGDHALLEEVVPGLLSGQVVAAVADREGLTPASAVRSGEGWLLSGTKAAVLDGMSADLLLVVAATDAGPSLFLVDAADVSREAAESLDLTRDFARVSLDAAPGRLVGDWASLSTAVAPTLTLAVAAEAVGSAEACLEASVSYAKTRVQFGREIGSFQAVKHLLAEVAVRIDDARSALDHAMWAATHHPEEAALTASMAAVTATTAQLRATADNIQVHGGIGFTWEHTAHLHFRRARSNAALFGDVRHHHENVLSALGL</sequence>
<dbReference type="InterPro" id="IPR009075">
    <property type="entry name" value="AcylCo_DH/oxidase_C"/>
</dbReference>
<evidence type="ECO:0000256" key="4">
    <source>
        <dbReference type="ARBA" id="ARBA00022827"/>
    </source>
</evidence>
<dbReference type="Gene3D" id="1.20.140.10">
    <property type="entry name" value="Butyryl-CoA Dehydrogenase, subunit A, domain 3"/>
    <property type="match status" value="1"/>
</dbReference>
<dbReference type="Pfam" id="PF00441">
    <property type="entry name" value="Acyl-CoA_dh_1"/>
    <property type="match status" value="1"/>
</dbReference>
<evidence type="ECO:0000313" key="8">
    <source>
        <dbReference type="EMBL" id="MDR7363249.1"/>
    </source>
</evidence>
<dbReference type="PANTHER" id="PTHR43884:SF20">
    <property type="entry name" value="ACYL-COA DEHYDROGENASE FADE28"/>
    <property type="match status" value="1"/>
</dbReference>
<evidence type="ECO:0000313" key="9">
    <source>
        <dbReference type="Proteomes" id="UP001183648"/>
    </source>
</evidence>
<evidence type="ECO:0000259" key="6">
    <source>
        <dbReference type="Pfam" id="PF00441"/>
    </source>
</evidence>
<dbReference type="PANTHER" id="PTHR43884">
    <property type="entry name" value="ACYL-COA DEHYDROGENASE"/>
    <property type="match status" value="1"/>
</dbReference>
<name>A0ABU2BXY5_9ACTN</name>
<dbReference type="InterPro" id="IPR037069">
    <property type="entry name" value="AcylCoA_DH/ox_N_sf"/>
</dbReference>
<dbReference type="RefSeq" id="WP_310303435.1">
    <property type="nucleotide sequence ID" value="NZ_BAAAPS010000003.1"/>
</dbReference>
<dbReference type="InterPro" id="IPR009100">
    <property type="entry name" value="AcylCoA_DH/oxidase_NM_dom_sf"/>
</dbReference>
<keyword evidence="4" id="KW-0274">FAD</keyword>
<accession>A0ABU2BXY5</accession>
<dbReference type="EC" id="1.3.8.7" evidence="8"/>
<dbReference type="SUPFAM" id="SSF56645">
    <property type="entry name" value="Acyl-CoA dehydrogenase NM domain-like"/>
    <property type="match status" value="1"/>
</dbReference>
<comment type="caution">
    <text evidence="8">The sequence shown here is derived from an EMBL/GenBank/DDBJ whole genome shotgun (WGS) entry which is preliminary data.</text>
</comment>
<reference evidence="8 9" key="1">
    <citation type="submission" date="2023-07" db="EMBL/GenBank/DDBJ databases">
        <title>Sequencing the genomes of 1000 actinobacteria strains.</title>
        <authorList>
            <person name="Klenk H.-P."/>
        </authorList>
    </citation>
    <scope>NUCLEOTIDE SEQUENCE [LARGE SCALE GENOMIC DNA]</scope>
    <source>
        <strain evidence="8 9">DSM 19426</strain>
    </source>
</reference>
<keyword evidence="5 8" id="KW-0560">Oxidoreductase</keyword>
<proteinExistence type="inferred from homology"/>
<feature type="domain" description="Acyl-CoA dehydrogenase/oxidase C-terminal" evidence="6">
    <location>
        <begin position="219"/>
        <end position="341"/>
    </location>
</feature>
<feature type="domain" description="Acyl-CoA dehydrogenase/oxidase N-terminal" evidence="7">
    <location>
        <begin position="6"/>
        <end position="115"/>
    </location>
</feature>
<dbReference type="Gene3D" id="1.10.540.10">
    <property type="entry name" value="Acyl-CoA dehydrogenase/oxidase, N-terminal domain"/>
    <property type="match status" value="1"/>
</dbReference>
<evidence type="ECO:0000256" key="1">
    <source>
        <dbReference type="ARBA" id="ARBA00001974"/>
    </source>
</evidence>
<evidence type="ECO:0000256" key="5">
    <source>
        <dbReference type="ARBA" id="ARBA00023002"/>
    </source>
</evidence>
<dbReference type="InterPro" id="IPR013786">
    <property type="entry name" value="AcylCoA_DH/ox_N"/>
</dbReference>
<organism evidence="8 9">
    <name type="scientific">Nocardioides marmoribigeumensis</name>
    <dbReference type="NCBI Taxonomy" id="433649"/>
    <lineage>
        <taxon>Bacteria</taxon>
        <taxon>Bacillati</taxon>
        <taxon>Actinomycetota</taxon>
        <taxon>Actinomycetes</taxon>
        <taxon>Propionibacteriales</taxon>
        <taxon>Nocardioidaceae</taxon>
        <taxon>Nocardioides</taxon>
    </lineage>
</organism>
<comment type="similarity">
    <text evidence="2">Belongs to the acyl-CoA dehydrogenase family.</text>
</comment>
<evidence type="ECO:0000256" key="2">
    <source>
        <dbReference type="ARBA" id="ARBA00009347"/>
    </source>
</evidence>
<dbReference type="SUPFAM" id="SSF47203">
    <property type="entry name" value="Acyl-CoA dehydrogenase C-terminal domain-like"/>
    <property type="match status" value="1"/>
</dbReference>
<dbReference type="Gene3D" id="2.40.110.10">
    <property type="entry name" value="Butyryl-CoA Dehydrogenase, subunit A, domain 2"/>
    <property type="match status" value="1"/>
</dbReference>
<keyword evidence="9" id="KW-1185">Reference proteome</keyword>
<dbReference type="InterPro" id="IPR046373">
    <property type="entry name" value="Acyl-CoA_Oxase/DH_mid-dom_sf"/>
</dbReference>
<evidence type="ECO:0000256" key="3">
    <source>
        <dbReference type="ARBA" id="ARBA00022630"/>
    </source>
</evidence>
<dbReference type="EMBL" id="JAVDYG010000001">
    <property type="protein sequence ID" value="MDR7363249.1"/>
    <property type="molecule type" value="Genomic_DNA"/>
</dbReference>
<dbReference type="GO" id="GO:0070991">
    <property type="term" value="F:medium-chain fatty acyl-CoA dehydrogenase activity"/>
    <property type="evidence" value="ECO:0007669"/>
    <property type="project" value="UniProtKB-EC"/>
</dbReference>
<evidence type="ECO:0000259" key="7">
    <source>
        <dbReference type="Pfam" id="PF02771"/>
    </source>
</evidence>
<dbReference type="Pfam" id="PF02771">
    <property type="entry name" value="Acyl-CoA_dh_N"/>
    <property type="match status" value="1"/>
</dbReference>
<dbReference type="InterPro" id="IPR036250">
    <property type="entry name" value="AcylCo_DH-like_C"/>
</dbReference>
<keyword evidence="3" id="KW-0285">Flavoprotein</keyword>
<dbReference type="Proteomes" id="UP001183648">
    <property type="component" value="Unassembled WGS sequence"/>
</dbReference>
<protein>
    <submittedName>
        <fullName evidence="8">Acyl-CoA dehydrogenase</fullName>
        <ecNumber evidence="8">1.3.8.7</ecNumber>
    </submittedName>
</protein>
<comment type="cofactor">
    <cofactor evidence="1">
        <name>FAD</name>
        <dbReference type="ChEBI" id="CHEBI:57692"/>
    </cofactor>
</comment>
<gene>
    <name evidence="8" type="ORF">J2S63_002802</name>
</gene>